<dbReference type="EMBL" id="CAID01000018">
    <property type="protein sequence ID" value="CEG00665.1"/>
    <property type="molecule type" value="Genomic_DNA"/>
</dbReference>
<dbReference type="KEGG" id="ota:OT_ostta18g00120"/>
<dbReference type="RefSeq" id="XP_003084046.2">
    <property type="nucleotide sequence ID" value="XM_003083998.2"/>
</dbReference>
<dbReference type="STRING" id="70448.A0A096P8S1"/>
<dbReference type="FunCoup" id="A0A096P8S1">
    <property type="interactions" value="336"/>
</dbReference>
<protein>
    <submittedName>
        <fullName evidence="2">GTP-binding protein TrmE/Glycine cleavage system T protein, domain 1</fullName>
    </submittedName>
</protein>
<evidence type="ECO:0000313" key="2">
    <source>
        <dbReference type="EMBL" id="CEG00665.1"/>
    </source>
</evidence>
<feature type="compositionally biased region" description="Low complexity" evidence="1">
    <location>
        <begin position="13"/>
        <end position="22"/>
    </location>
</feature>
<dbReference type="GeneID" id="9838308"/>
<reference evidence="3" key="1">
    <citation type="journal article" date="2006" name="Proc. Natl. Acad. Sci. U.S.A.">
        <title>Genome analysis of the smallest free-living eukaryote Ostreococcus tauri unveils many unique features.</title>
        <authorList>
            <person name="Derelle E."/>
            <person name="Ferraz C."/>
            <person name="Rombauts S."/>
            <person name="Rouze P."/>
            <person name="Worden A.Z."/>
            <person name="Robbens S."/>
            <person name="Partensky F."/>
            <person name="Degroeve S."/>
            <person name="Echeynie S."/>
            <person name="Cooke R."/>
            <person name="Saeys Y."/>
            <person name="Wuyts J."/>
            <person name="Jabbari K."/>
            <person name="Bowler C."/>
            <person name="Panaud O."/>
            <person name="Piegu B."/>
            <person name="Ball S.G."/>
            <person name="Ral J.-P."/>
            <person name="Bouget F.-Y."/>
            <person name="Piganeau G."/>
            <person name="De Baets B."/>
            <person name="Picard A."/>
            <person name="Delseny M."/>
            <person name="Demaille J."/>
            <person name="Van de Peer Y."/>
            <person name="Moreau H."/>
        </authorList>
    </citation>
    <scope>NUCLEOTIDE SEQUENCE [LARGE SCALE GENOMIC DNA]</scope>
    <source>
        <strain evidence="3">OTTH 0595 / CCAP 157/2 / RCC745</strain>
    </source>
</reference>
<gene>
    <name evidence="2" type="ORF">OT_ostta18g00120</name>
</gene>
<reference evidence="2 3" key="2">
    <citation type="journal article" date="2014" name="BMC Genomics">
        <title>An improved genome of the model marine alga Ostreococcus tauri unfolds by assessing Illumina de novo assemblies.</title>
        <authorList>
            <person name="Blanc-Mathieu R."/>
            <person name="Verhelst B."/>
            <person name="Derelle E."/>
            <person name="Rombauts S."/>
            <person name="Bouget F.Y."/>
            <person name="Carre I."/>
            <person name="Chateau A."/>
            <person name="Eyre-Walker A."/>
            <person name="Grimsley N."/>
            <person name="Moreau H."/>
            <person name="Piegu B."/>
            <person name="Rivals E."/>
            <person name="Schackwitz W."/>
            <person name="Van de Peer Y."/>
            <person name="Piganeau G."/>
        </authorList>
    </citation>
    <scope>NUCLEOTIDE SEQUENCE [LARGE SCALE GENOMIC DNA]</scope>
    <source>
        <strain evidence="3">OTTH 0595 / CCAP 157/2 / RCC745</strain>
    </source>
</reference>
<dbReference type="OrthoDB" id="498202at2759"/>
<evidence type="ECO:0000256" key="1">
    <source>
        <dbReference type="SAM" id="MobiDB-lite"/>
    </source>
</evidence>
<dbReference type="Gene3D" id="3.30.1360.120">
    <property type="entry name" value="Probable tRNA modification gtpase trme, domain 1"/>
    <property type="match status" value="1"/>
</dbReference>
<name>A0A096P8S1_OSTTA</name>
<dbReference type="InParanoid" id="A0A096P8S1"/>
<dbReference type="SUPFAM" id="SSF103025">
    <property type="entry name" value="Folate-binding domain"/>
    <property type="match status" value="1"/>
</dbReference>
<accession>A0A096P8S1</accession>
<dbReference type="InterPro" id="IPR027266">
    <property type="entry name" value="TrmE/GcvT-like"/>
</dbReference>
<feature type="region of interest" description="Disordered" evidence="1">
    <location>
        <begin position="1"/>
        <end position="29"/>
    </location>
</feature>
<dbReference type="AlphaFoldDB" id="A0A096P8S1"/>
<comment type="caution">
    <text evidence="2">The sequence shown here is derived from an EMBL/GenBank/DDBJ whole genome shotgun (WGS) entry which is preliminary data.</text>
</comment>
<sequence length="280" mass="29912">MSIALGCARTETRASTSTSSREAPMRRSSARFRAKSRRRLRSLPDLDLDALLPPEIDGDLESLQREAGAVFGEDGYALRFGDVQEEISAIKTSAAVVDRSDWGLFRSAGSDALGALKAIASEGDVDDLGVAGEGMEITLVCTGERAQVYFQSEGFLVIVPPSAADAVADALESFPDQQTMELNDKCAFLTVLGPRIDEFLSKTGLVDVLSRDLCAHQVFGFANRPVIAARSSEHDVPAANLIVDESIAGEVWATISRTGVVPCGSEASDAILIDLGRRFE</sequence>
<keyword evidence="3" id="KW-1185">Reference proteome</keyword>
<organism evidence="2 3">
    <name type="scientific">Ostreococcus tauri</name>
    <name type="common">Marine green alga</name>
    <dbReference type="NCBI Taxonomy" id="70448"/>
    <lineage>
        <taxon>Eukaryota</taxon>
        <taxon>Viridiplantae</taxon>
        <taxon>Chlorophyta</taxon>
        <taxon>Mamiellophyceae</taxon>
        <taxon>Mamiellales</taxon>
        <taxon>Bathycoccaceae</taxon>
        <taxon>Ostreococcus</taxon>
    </lineage>
</organism>
<proteinExistence type="predicted"/>
<dbReference type="Proteomes" id="UP000009170">
    <property type="component" value="Unassembled WGS sequence"/>
</dbReference>
<evidence type="ECO:0000313" key="3">
    <source>
        <dbReference type="Proteomes" id="UP000009170"/>
    </source>
</evidence>